<organism evidence="8 9">
    <name type="scientific">Brooklawnia cerclae</name>
    <dbReference type="NCBI Taxonomy" id="349934"/>
    <lineage>
        <taxon>Bacteria</taxon>
        <taxon>Bacillati</taxon>
        <taxon>Actinomycetota</taxon>
        <taxon>Actinomycetes</taxon>
        <taxon>Propionibacteriales</taxon>
        <taxon>Propionibacteriaceae</taxon>
        <taxon>Brooklawnia</taxon>
    </lineage>
</organism>
<dbReference type="EC" id="3.1.-.-" evidence="6"/>
<dbReference type="SUPFAM" id="SSF88723">
    <property type="entry name" value="PIN domain-like"/>
    <property type="match status" value="1"/>
</dbReference>
<name>A0ABX0SIN0_9ACTN</name>
<evidence type="ECO:0000256" key="6">
    <source>
        <dbReference type="HAMAP-Rule" id="MF_00265"/>
    </source>
</evidence>
<feature type="domain" description="PIN" evidence="7">
    <location>
        <begin position="2"/>
        <end position="133"/>
    </location>
</feature>
<dbReference type="InterPro" id="IPR006226">
    <property type="entry name" value="Mtu_PIN"/>
</dbReference>
<keyword evidence="9" id="KW-1185">Reference proteome</keyword>
<evidence type="ECO:0000256" key="4">
    <source>
        <dbReference type="ARBA" id="ARBA00022801"/>
    </source>
</evidence>
<sequence>MIVVDVNVLVAAYFGEHPHHDRARMFLQRSLSEDTVVVPDSVWSGFLRIVTNTRIFEIPSTLADALTFVRAVAGAGGYRHVAGLVDGIEPFLQLAADAEASANLIPDAYLAAVAVQHGCPVATFDRDFRRFDGLEIVTPQ</sequence>
<dbReference type="InterPro" id="IPR002716">
    <property type="entry name" value="PIN_dom"/>
</dbReference>
<comment type="function">
    <text evidence="6">Toxic component of a toxin-antitoxin (TA) system. An RNase.</text>
</comment>
<dbReference type="RefSeq" id="WP_167166231.1">
    <property type="nucleotide sequence ID" value="NZ_BAAAOO010000015.1"/>
</dbReference>
<dbReference type="Pfam" id="PF01850">
    <property type="entry name" value="PIN"/>
    <property type="match status" value="1"/>
</dbReference>
<comment type="caution">
    <text evidence="8">The sequence shown here is derived from an EMBL/GenBank/DDBJ whole genome shotgun (WGS) entry which is preliminary data.</text>
</comment>
<accession>A0ABX0SIN0</accession>
<comment type="cofactor">
    <cofactor evidence="6">
        <name>Mg(2+)</name>
        <dbReference type="ChEBI" id="CHEBI:18420"/>
    </cofactor>
</comment>
<gene>
    <name evidence="6" type="primary">vapC</name>
    <name evidence="8" type="ORF">FB473_001570</name>
</gene>
<evidence type="ECO:0000313" key="9">
    <source>
        <dbReference type="Proteomes" id="UP000749311"/>
    </source>
</evidence>
<comment type="similarity">
    <text evidence="6">Belongs to the PINc/VapC protein family.</text>
</comment>
<dbReference type="EMBL" id="JAAMOZ010000001">
    <property type="protein sequence ID" value="NIH56925.1"/>
    <property type="molecule type" value="Genomic_DNA"/>
</dbReference>
<dbReference type="InterPro" id="IPR029060">
    <property type="entry name" value="PIN-like_dom_sf"/>
</dbReference>
<keyword evidence="2 6" id="KW-0540">Nuclease</keyword>
<evidence type="ECO:0000256" key="1">
    <source>
        <dbReference type="ARBA" id="ARBA00022649"/>
    </source>
</evidence>
<dbReference type="Gene3D" id="3.40.50.1010">
    <property type="entry name" value="5'-nuclease"/>
    <property type="match status" value="1"/>
</dbReference>
<keyword evidence="3 6" id="KW-0479">Metal-binding</keyword>
<dbReference type="Proteomes" id="UP000749311">
    <property type="component" value="Unassembled WGS sequence"/>
</dbReference>
<dbReference type="InterPro" id="IPR022907">
    <property type="entry name" value="VapC_family"/>
</dbReference>
<feature type="binding site" evidence="6">
    <location>
        <position position="5"/>
    </location>
    <ligand>
        <name>Mg(2+)</name>
        <dbReference type="ChEBI" id="CHEBI:18420"/>
    </ligand>
</feature>
<feature type="binding site" evidence="6">
    <location>
        <position position="107"/>
    </location>
    <ligand>
        <name>Mg(2+)</name>
        <dbReference type="ChEBI" id="CHEBI:18420"/>
    </ligand>
</feature>
<evidence type="ECO:0000313" key="8">
    <source>
        <dbReference type="EMBL" id="NIH56925.1"/>
    </source>
</evidence>
<evidence type="ECO:0000256" key="3">
    <source>
        <dbReference type="ARBA" id="ARBA00022723"/>
    </source>
</evidence>
<keyword evidence="6" id="KW-0800">Toxin</keyword>
<reference evidence="8 9" key="1">
    <citation type="submission" date="2020-02" db="EMBL/GenBank/DDBJ databases">
        <title>Sequencing the genomes of 1000 actinobacteria strains.</title>
        <authorList>
            <person name="Klenk H.-P."/>
        </authorList>
    </citation>
    <scope>NUCLEOTIDE SEQUENCE [LARGE SCALE GENOMIC DNA]</scope>
    <source>
        <strain evidence="8 9">DSM 19609</strain>
    </source>
</reference>
<protein>
    <recommendedName>
        <fullName evidence="6">Ribonuclease VapC</fullName>
        <shortName evidence="6">RNase VapC</shortName>
        <ecNumber evidence="6">3.1.-.-</ecNumber>
    </recommendedName>
    <alternativeName>
        <fullName evidence="6">Toxin VapC</fullName>
    </alternativeName>
</protein>
<keyword evidence="4 6" id="KW-0378">Hydrolase</keyword>
<proteinExistence type="inferred from homology"/>
<keyword evidence="5 6" id="KW-0460">Magnesium</keyword>
<dbReference type="HAMAP" id="MF_00265">
    <property type="entry name" value="VapC_Nob1"/>
    <property type="match status" value="1"/>
</dbReference>
<keyword evidence="1 6" id="KW-1277">Toxin-antitoxin system</keyword>
<evidence type="ECO:0000259" key="7">
    <source>
        <dbReference type="Pfam" id="PF01850"/>
    </source>
</evidence>
<evidence type="ECO:0000256" key="5">
    <source>
        <dbReference type="ARBA" id="ARBA00022842"/>
    </source>
</evidence>
<dbReference type="NCBIfam" id="TIGR00028">
    <property type="entry name" value="Mtu_PIN_fam"/>
    <property type="match status" value="1"/>
</dbReference>
<evidence type="ECO:0000256" key="2">
    <source>
        <dbReference type="ARBA" id="ARBA00022722"/>
    </source>
</evidence>